<dbReference type="Proteomes" id="UP000628109">
    <property type="component" value="Unassembled WGS sequence"/>
</dbReference>
<dbReference type="RefSeq" id="WP_130029860.1">
    <property type="nucleotide sequence ID" value="NZ_BMDU01000002.1"/>
</dbReference>
<dbReference type="EMBL" id="BMDU01000002">
    <property type="protein sequence ID" value="GFZ85184.1"/>
    <property type="molecule type" value="Genomic_DNA"/>
</dbReference>
<organism evidence="2 3">
    <name type="scientific">Sphingobium fuliginis (strain ATCC 27551)</name>
    <dbReference type="NCBI Taxonomy" id="336203"/>
    <lineage>
        <taxon>Bacteria</taxon>
        <taxon>Pseudomonadati</taxon>
        <taxon>Pseudomonadota</taxon>
        <taxon>Alphaproteobacteria</taxon>
        <taxon>Sphingomonadales</taxon>
        <taxon>Sphingomonadaceae</taxon>
        <taxon>Sphingobium</taxon>
    </lineage>
</organism>
<keyword evidence="3" id="KW-1185">Reference proteome</keyword>
<feature type="region of interest" description="Disordered" evidence="1">
    <location>
        <begin position="40"/>
        <end position="93"/>
    </location>
</feature>
<evidence type="ECO:0000256" key="1">
    <source>
        <dbReference type="SAM" id="MobiDB-lite"/>
    </source>
</evidence>
<comment type="caution">
    <text evidence="2">The sequence shown here is derived from an EMBL/GenBank/DDBJ whole genome shotgun (WGS) entry which is preliminary data.</text>
</comment>
<sequence length="93" mass="9825">MNQVTLPGATADVTPKLQRFLARLDRPALEAVAQAAIDRLDDIDGDPDFEDDDPAGQSDEDGVNTGNGLFSLHGRGFDGPGCPIADSGEQEWA</sequence>
<accession>A0ABQ1ESC5</accession>
<evidence type="ECO:0000313" key="2">
    <source>
        <dbReference type="EMBL" id="GFZ85184.1"/>
    </source>
</evidence>
<proteinExistence type="predicted"/>
<reference evidence="3" key="1">
    <citation type="journal article" date="2019" name="Int. J. Syst. Evol. Microbiol.">
        <title>The Global Catalogue of Microorganisms (GCM) 10K type strain sequencing project: providing services to taxonomists for standard genome sequencing and annotation.</title>
        <authorList>
            <consortium name="The Broad Institute Genomics Platform"/>
            <consortium name="The Broad Institute Genome Sequencing Center for Infectious Disease"/>
            <person name="Wu L."/>
            <person name="Ma J."/>
        </authorList>
    </citation>
    <scope>NUCLEOTIDE SEQUENCE [LARGE SCALE GENOMIC DNA]</scope>
    <source>
        <strain evidence="3">CCM 7327</strain>
    </source>
</reference>
<name>A0ABQ1ESC5_SPHSA</name>
<gene>
    <name evidence="2" type="ORF">GCM10019071_12780</name>
</gene>
<protein>
    <submittedName>
        <fullName evidence="2">Uncharacterized protein</fullName>
    </submittedName>
</protein>
<feature type="compositionally biased region" description="Acidic residues" evidence="1">
    <location>
        <begin position="41"/>
        <end position="62"/>
    </location>
</feature>
<evidence type="ECO:0000313" key="3">
    <source>
        <dbReference type="Proteomes" id="UP000628109"/>
    </source>
</evidence>